<feature type="transmembrane region" description="Helical" evidence="7">
    <location>
        <begin position="49"/>
        <end position="72"/>
    </location>
</feature>
<comment type="subcellular location">
    <subcellularLocation>
        <location evidence="1">Cell membrane</location>
        <topology evidence="1">Multi-pass membrane protein</topology>
    </subcellularLocation>
</comment>
<proteinExistence type="inferred from homology"/>
<evidence type="ECO:0000313" key="8">
    <source>
        <dbReference type="EMBL" id="MBB4801712.1"/>
    </source>
</evidence>
<dbReference type="Proteomes" id="UP000561681">
    <property type="component" value="Unassembled WGS sequence"/>
</dbReference>
<protein>
    <submittedName>
        <fullName evidence="8">Putative oxidoreductase</fullName>
    </submittedName>
</protein>
<dbReference type="AlphaFoldDB" id="A0A7W7IWB6"/>
<evidence type="ECO:0000256" key="7">
    <source>
        <dbReference type="SAM" id="Phobius"/>
    </source>
</evidence>
<dbReference type="PANTHER" id="PTHR33452">
    <property type="entry name" value="OXIDOREDUCTASE CATD-RELATED"/>
    <property type="match status" value="1"/>
</dbReference>
<evidence type="ECO:0000313" key="9">
    <source>
        <dbReference type="Proteomes" id="UP000561681"/>
    </source>
</evidence>
<sequence>MKKIKSYYELAPLFLRVAIGIGFIVHGWAKISRGTGGFEKLLTLVGVPFAHLNAQFVPYLELLGGIAVLIGLYTRFISIPLLITMLVAMFTIHINYGFSSVNTIGLTEMGPKFGPPGYEINVIYIAGLLSLILTGGGQYSVDNFISNSKKKLNN</sequence>
<evidence type="ECO:0000256" key="2">
    <source>
        <dbReference type="ARBA" id="ARBA00006679"/>
    </source>
</evidence>
<comment type="similarity">
    <text evidence="2">Belongs to the DoxX family.</text>
</comment>
<evidence type="ECO:0000256" key="6">
    <source>
        <dbReference type="ARBA" id="ARBA00023136"/>
    </source>
</evidence>
<evidence type="ECO:0000256" key="4">
    <source>
        <dbReference type="ARBA" id="ARBA00022692"/>
    </source>
</evidence>
<gene>
    <name evidence="8" type="ORF">HNP37_001773</name>
</gene>
<dbReference type="PANTHER" id="PTHR33452:SF1">
    <property type="entry name" value="INNER MEMBRANE PROTEIN YPHA-RELATED"/>
    <property type="match status" value="1"/>
</dbReference>
<dbReference type="RefSeq" id="WP_184160423.1">
    <property type="nucleotide sequence ID" value="NZ_JACHLD010000002.1"/>
</dbReference>
<feature type="transmembrane region" description="Helical" evidence="7">
    <location>
        <begin position="79"/>
        <end position="98"/>
    </location>
</feature>
<dbReference type="InterPro" id="IPR032808">
    <property type="entry name" value="DoxX"/>
</dbReference>
<dbReference type="EMBL" id="JACHLD010000002">
    <property type="protein sequence ID" value="MBB4801712.1"/>
    <property type="molecule type" value="Genomic_DNA"/>
</dbReference>
<organism evidence="8 9">
    <name type="scientific">Flavobacterium nitrogenifigens</name>
    <dbReference type="NCBI Taxonomy" id="1617283"/>
    <lineage>
        <taxon>Bacteria</taxon>
        <taxon>Pseudomonadati</taxon>
        <taxon>Bacteroidota</taxon>
        <taxon>Flavobacteriia</taxon>
        <taxon>Flavobacteriales</taxon>
        <taxon>Flavobacteriaceae</taxon>
        <taxon>Flavobacterium</taxon>
    </lineage>
</organism>
<keyword evidence="6 7" id="KW-0472">Membrane</keyword>
<dbReference type="GO" id="GO:0005886">
    <property type="term" value="C:plasma membrane"/>
    <property type="evidence" value="ECO:0007669"/>
    <property type="project" value="UniProtKB-SubCell"/>
</dbReference>
<accession>A0A7W7IWB6</accession>
<reference evidence="8 9" key="1">
    <citation type="submission" date="2020-08" db="EMBL/GenBank/DDBJ databases">
        <title>Functional genomics of gut bacteria from endangered species of beetles.</title>
        <authorList>
            <person name="Carlos-Shanley C."/>
        </authorList>
    </citation>
    <scope>NUCLEOTIDE SEQUENCE [LARGE SCALE GENOMIC DNA]</scope>
    <source>
        <strain evidence="8 9">S00142</strain>
    </source>
</reference>
<keyword evidence="9" id="KW-1185">Reference proteome</keyword>
<feature type="transmembrane region" description="Helical" evidence="7">
    <location>
        <begin position="118"/>
        <end position="141"/>
    </location>
</feature>
<name>A0A7W7IWB6_9FLAO</name>
<dbReference type="Pfam" id="PF07681">
    <property type="entry name" value="DoxX"/>
    <property type="match status" value="1"/>
</dbReference>
<evidence type="ECO:0000256" key="1">
    <source>
        <dbReference type="ARBA" id="ARBA00004651"/>
    </source>
</evidence>
<keyword evidence="5 7" id="KW-1133">Transmembrane helix</keyword>
<comment type="caution">
    <text evidence="8">The sequence shown here is derived from an EMBL/GenBank/DDBJ whole genome shotgun (WGS) entry which is preliminary data.</text>
</comment>
<keyword evidence="4 7" id="KW-0812">Transmembrane</keyword>
<feature type="transmembrane region" description="Helical" evidence="7">
    <location>
        <begin position="7"/>
        <end position="29"/>
    </location>
</feature>
<evidence type="ECO:0000256" key="3">
    <source>
        <dbReference type="ARBA" id="ARBA00022475"/>
    </source>
</evidence>
<evidence type="ECO:0000256" key="5">
    <source>
        <dbReference type="ARBA" id="ARBA00022989"/>
    </source>
</evidence>
<dbReference type="InterPro" id="IPR051907">
    <property type="entry name" value="DoxX-like_oxidoreductase"/>
</dbReference>
<keyword evidence="3" id="KW-1003">Cell membrane</keyword>